<dbReference type="STRING" id="338966.Ppro_3122"/>
<dbReference type="Proteomes" id="UP000006732">
    <property type="component" value="Chromosome"/>
</dbReference>
<dbReference type="HOGENOM" id="CLU_152445_1_0_7"/>
<evidence type="ECO:0008006" key="3">
    <source>
        <dbReference type="Google" id="ProtNLM"/>
    </source>
</evidence>
<dbReference type="InterPro" id="IPR014056">
    <property type="entry name" value="TypeIITA-like_toxin_pred"/>
</dbReference>
<dbReference type="AlphaFoldDB" id="A1ATP5"/>
<gene>
    <name evidence="1" type="ordered locus">Ppro_3122</name>
</gene>
<dbReference type="PIRSF" id="PIRSF028744">
    <property type="entry name" value="Addict_mod_HI1419"/>
    <property type="match status" value="1"/>
</dbReference>
<dbReference type="RefSeq" id="WP_011736948.1">
    <property type="nucleotide sequence ID" value="NC_008609.1"/>
</dbReference>
<reference evidence="1 2" key="1">
    <citation type="submission" date="2006-10" db="EMBL/GenBank/DDBJ databases">
        <title>Complete sequence of chromosome of Pelobacter propionicus DSM 2379.</title>
        <authorList>
            <consortium name="US DOE Joint Genome Institute"/>
            <person name="Copeland A."/>
            <person name="Lucas S."/>
            <person name="Lapidus A."/>
            <person name="Barry K."/>
            <person name="Detter J.C."/>
            <person name="Glavina del Rio T."/>
            <person name="Hammon N."/>
            <person name="Israni S."/>
            <person name="Dalin E."/>
            <person name="Tice H."/>
            <person name="Pitluck S."/>
            <person name="Saunders E."/>
            <person name="Brettin T."/>
            <person name="Bruce D."/>
            <person name="Han C."/>
            <person name="Tapia R."/>
            <person name="Schmutz J."/>
            <person name="Larimer F."/>
            <person name="Land M."/>
            <person name="Hauser L."/>
            <person name="Kyrpides N."/>
            <person name="Kim E."/>
            <person name="Lovley D."/>
            <person name="Richardson P."/>
        </authorList>
    </citation>
    <scope>NUCLEOTIDE SEQUENCE [LARGE SCALE GENOMIC DNA]</scope>
    <source>
        <strain evidence="2">DSM 2379 / NBRC 103807 / OttBd1</strain>
    </source>
</reference>
<sequence>MTIQTYPHEIEYYVTETGSKPFKVWLETLRDVSGRAKIRVRLDRARLGNLGDHKAVGGGVLEMRIDYGPGYRVYFGKDGNRLLLLLIGGDKSTQSRDIQTAMEYWQEHQKRNAR</sequence>
<accession>A1ATP5</accession>
<dbReference type="PANTHER" id="PTHR41791:SF1">
    <property type="entry name" value="SSL7039 PROTEIN"/>
    <property type="match status" value="1"/>
</dbReference>
<dbReference type="EMBL" id="CP000482">
    <property type="protein sequence ID" value="ABL00716.1"/>
    <property type="molecule type" value="Genomic_DNA"/>
</dbReference>
<dbReference type="eggNOG" id="COG3657">
    <property type="taxonomic scope" value="Bacteria"/>
</dbReference>
<evidence type="ECO:0000313" key="2">
    <source>
        <dbReference type="Proteomes" id="UP000006732"/>
    </source>
</evidence>
<evidence type="ECO:0000313" key="1">
    <source>
        <dbReference type="EMBL" id="ABL00716.1"/>
    </source>
</evidence>
<dbReference type="PANTHER" id="PTHR41791">
    <property type="entry name" value="SSL7039 PROTEIN"/>
    <property type="match status" value="1"/>
</dbReference>
<dbReference type="NCBIfam" id="TIGR02683">
    <property type="entry name" value="upstrm_HI1419"/>
    <property type="match status" value="1"/>
</dbReference>
<proteinExistence type="predicted"/>
<dbReference type="KEGG" id="ppd:Ppro_3122"/>
<name>A1ATP5_PELPD</name>
<organism evidence="1 2">
    <name type="scientific">Pelobacter propionicus (strain DSM 2379 / NBRC 103807 / OttBd1)</name>
    <dbReference type="NCBI Taxonomy" id="338966"/>
    <lineage>
        <taxon>Bacteria</taxon>
        <taxon>Pseudomonadati</taxon>
        <taxon>Thermodesulfobacteriota</taxon>
        <taxon>Desulfuromonadia</taxon>
        <taxon>Desulfuromonadales</taxon>
        <taxon>Desulfuromonadaceae</taxon>
        <taxon>Pelobacter</taxon>
    </lineage>
</organism>
<protein>
    <recommendedName>
        <fullName evidence="3">Addiction module killer protein</fullName>
    </recommendedName>
</protein>
<keyword evidence="2" id="KW-1185">Reference proteome</keyword>